<evidence type="ECO:0000313" key="4">
    <source>
        <dbReference type="EMBL" id="MET4718906.1"/>
    </source>
</evidence>
<keyword evidence="2" id="KW-0233">DNA recombination</keyword>
<protein>
    <submittedName>
        <fullName evidence="4">DNA invertase Pin-like site-specific DNA recombinase</fullName>
    </submittedName>
</protein>
<comment type="caution">
    <text evidence="4">The sequence shown here is derived from an EMBL/GenBank/DDBJ whole genome shotgun (WGS) entry which is preliminary data.</text>
</comment>
<gene>
    <name evidence="4" type="ORF">ABIF63_003012</name>
</gene>
<keyword evidence="1" id="KW-0238">DNA-binding</keyword>
<dbReference type="Gene3D" id="3.40.50.1390">
    <property type="entry name" value="Resolvase, N-terminal catalytic domain"/>
    <property type="match status" value="1"/>
</dbReference>
<dbReference type="PANTHER" id="PTHR30461">
    <property type="entry name" value="DNA-INVERTASE FROM LAMBDOID PROPHAGE"/>
    <property type="match status" value="1"/>
</dbReference>
<dbReference type="InterPro" id="IPR050639">
    <property type="entry name" value="SSR_resolvase"/>
</dbReference>
<evidence type="ECO:0000256" key="2">
    <source>
        <dbReference type="ARBA" id="ARBA00023172"/>
    </source>
</evidence>
<feature type="domain" description="Resolvase/invertase-type recombinase catalytic" evidence="3">
    <location>
        <begin position="3"/>
        <end position="151"/>
    </location>
</feature>
<dbReference type="EMBL" id="JBEPTQ010000002">
    <property type="protein sequence ID" value="MET4718906.1"/>
    <property type="molecule type" value="Genomic_DNA"/>
</dbReference>
<organism evidence="4 5">
    <name type="scientific">Bradyrhizobium japonicum</name>
    <dbReference type="NCBI Taxonomy" id="375"/>
    <lineage>
        <taxon>Bacteria</taxon>
        <taxon>Pseudomonadati</taxon>
        <taxon>Pseudomonadota</taxon>
        <taxon>Alphaproteobacteria</taxon>
        <taxon>Hyphomicrobiales</taxon>
        <taxon>Nitrobacteraceae</taxon>
        <taxon>Bradyrhizobium</taxon>
    </lineage>
</organism>
<evidence type="ECO:0000256" key="1">
    <source>
        <dbReference type="ARBA" id="ARBA00023125"/>
    </source>
</evidence>
<name>A0ABV2RPQ6_BRAJP</name>
<dbReference type="SMART" id="SM00857">
    <property type="entry name" value="Resolvase"/>
    <property type="match status" value="1"/>
</dbReference>
<evidence type="ECO:0000313" key="5">
    <source>
        <dbReference type="Proteomes" id="UP001549291"/>
    </source>
</evidence>
<accession>A0ABV2RPQ6</accession>
<dbReference type="InterPro" id="IPR036162">
    <property type="entry name" value="Resolvase-like_N_sf"/>
</dbReference>
<keyword evidence="5" id="KW-1185">Reference proteome</keyword>
<reference evidence="4 5" key="1">
    <citation type="submission" date="2024-06" db="EMBL/GenBank/DDBJ databases">
        <title>Genomic Encyclopedia of Type Strains, Phase V (KMG-V): Genome sequencing to study the core and pangenomes of soil and plant-associated prokaryotes.</title>
        <authorList>
            <person name="Whitman W."/>
        </authorList>
    </citation>
    <scope>NUCLEOTIDE SEQUENCE [LARGE SCALE GENOMIC DNA]</scope>
    <source>
        <strain evidence="4 5">USDA 160</strain>
    </source>
</reference>
<dbReference type="PROSITE" id="PS51736">
    <property type="entry name" value="RECOMBINASES_3"/>
    <property type="match status" value="1"/>
</dbReference>
<evidence type="ECO:0000259" key="3">
    <source>
        <dbReference type="PROSITE" id="PS51736"/>
    </source>
</evidence>
<dbReference type="Proteomes" id="UP001549291">
    <property type="component" value="Unassembled WGS sequence"/>
</dbReference>
<proteinExistence type="predicted"/>
<dbReference type="InterPro" id="IPR006119">
    <property type="entry name" value="Resolv_N"/>
</dbReference>
<dbReference type="RefSeq" id="WP_038934621.1">
    <property type="nucleotide sequence ID" value="NZ_CP066351.1"/>
</dbReference>
<sequence length="234" mass="25758">MRPAIAYIRVSRPKQGRSGLGLEAQQTAIKAFCALHGYRIEAEYREVETGRGADALERRPELAAAMKFARKLGKGGKTGAAPIIIAKLDRLSRDVHFISGLMVQRIPFIVTELGPDVDPFMLHIHAAVAEKERERIAQRTREALAAAKARGQVLGNAEIGEARKAEADLHAEQFRPVFEPLRNLPAKRISVILNERGIATARGGKWQATQVIRLLSRLRFSGDDLGGLNSDRPT</sequence>
<dbReference type="CDD" id="cd00338">
    <property type="entry name" value="Ser_Recombinase"/>
    <property type="match status" value="1"/>
</dbReference>
<dbReference type="SUPFAM" id="SSF53041">
    <property type="entry name" value="Resolvase-like"/>
    <property type="match status" value="1"/>
</dbReference>
<dbReference type="PANTHER" id="PTHR30461:SF2">
    <property type="entry name" value="SERINE RECOMBINASE PINE-RELATED"/>
    <property type="match status" value="1"/>
</dbReference>
<dbReference type="Pfam" id="PF00239">
    <property type="entry name" value="Resolvase"/>
    <property type="match status" value="1"/>
</dbReference>